<dbReference type="Proteomes" id="UP000321954">
    <property type="component" value="Chromosome"/>
</dbReference>
<proteinExistence type="predicted"/>
<dbReference type="OrthoDB" id="8480302at2"/>
<evidence type="ECO:0000313" key="2">
    <source>
        <dbReference type="EMBL" id="QED38290.1"/>
    </source>
</evidence>
<protein>
    <submittedName>
        <fullName evidence="2">DUF2007 domain-containing protein</fullName>
    </submittedName>
</protein>
<keyword evidence="3" id="KW-1185">Reference proteome</keyword>
<dbReference type="AlphaFoldDB" id="A0A5B8YJW7"/>
<feature type="domain" description="DUF2007" evidence="1">
    <location>
        <begin position="12"/>
        <end position="71"/>
    </location>
</feature>
<evidence type="ECO:0000313" key="3">
    <source>
        <dbReference type="Proteomes" id="UP000321954"/>
    </source>
</evidence>
<dbReference type="Pfam" id="PF09413">
    <property type="entry name" value="DUF2007"/>
    <property type="match status" value="1"/>
</dbReference>
<gene>
    <name evidence="2" type="ORF">FK178_11450</name>
</gene>
<dbReference type="InterPro" id="IPR018551">
    <property type="entry name" value="DUF2007"/>
</dbReference>
<dbReference type="KEGG" id="anp:FK178_11450"/>
<reference evidence="2 3" key="1">
    <citation type="submission" date="2019-08" db="EMBL/GenBank/DDBJ databases">
        <title>Antarcticibacterium arcticum sp. nov., a bacterium isolated from marine sediment of the Canadian Beaufort Sea.</title>
        <authorList>
            <person name="Lee Y.M."/>
            <person name="Baek K."/>
            <person name="Lee D.-H."/>
            <person name="Shin S.C."/>
            <person name="Jin Y.K."/>
            <person name="Park Y."/>
        </authorList>
    </citation>
    <scope>NUCLEOTIDE SEQUENCE [LARGE SCALE GENOMIC DNA]</scope>
    <source>
        <strain evidence="2 3">PAMC 28998</strain>
    </source>
</reference>
<evidence type="ECO:0000259" key="1">
    <source>
        <dbReference type="Pfam" id="PF09413"/>
    </source>
</evidence>
<accession>A0A5B8YJW7</accession>
<sequence length="137" mass="15634">MSEKFTKIAVFQYSSEAQIIKSRLEAEGVEVFLFDQFTVDTDPLVSNAIGGIKLKVWAEDEDRAKSILHSISDYSLDDRGQEIECPICGSPKVELLTTVRDFKSLFAFLFSFLTVSLPIHTKHQYRCETCKQIFDLE</sequence>
<dbReference type="RefSeq" id="WP_146835123.1">
    <property type="nucleotide sequence ID" value="NZ_CP042476.1"/>
</dbReference>
<dbReference type="EMBL" id="CP042476">
    <property type="protein sequence ID" value="QED38290.1"/>
    <property type="molecule type" value="Genomic_DNA"/>
</dbReference>
<organism evidence="2 3">
    <name type="scientific">Antarcticibacterium arcticum</name>
    <dbReference type="NCBI Taxonomy" id="2585771"/>
    <lineage>
        <taxon>Bacteria</taxon>
        <taxon>Pseudomonadati</taxon>
        <taxon>Bacteroidota</taxon>
        <taxon>Flavobacteriia</taxon>
        <taxon>Flavobacteriales</taxon>
        <taxon>Flavobacteriaceae</taxon>
        <taxon>Antarcticibacterium</taxon>
    </lineage>
</organism>
<name>A0A5B8YJW7_9FLAO</name>